<organism evidence="2 3">
    <name type="scientific">Pteropus alecto</name>
    <name type="common">Black flying fox</name>
    <dbReference type="NCBI Taxonomy" id="9402"/>
    <lineage>
        <taxon>Eukaryota</taxon>
        <taxon>Metazoa</taxon>
        <taxon>Chordata</taxon>
        <taxon>Craniata</taxon>
        <taxon>Vertebrata</taxon>
        <taxon>Euteleostomi</taxon>
        <taxon>Mammalia</taxon>
        <taxon>Eutheria</taxon>
        <taxon>Laurasiatheria</taxon>
        <taxon>Chiroptera</taxon>
        <taxon>Yinpterochiroptera</taxon>
        <taxon>Pteropodoidea</taxon>
        <taxon>Pteropodidae</taxon>
        <taxon>Pteropodinae</taxon>
        <taxon>Pteropus</taxon>
    </lineage>
</organism>
<feature type="region of interest" description="Disordered" evidence="1">
    <location>
        <begin position="80"/>
        <end position="106"/>
    </location>
</feature>
<dbReference type="Proteomes" id="UP000010552">
    <property type="component" value="Unassembled WGS sequence"/>
</dbReference>
<accession>L5JTS8</accession>
<reference evidence="3" key="1">
    <citation type="journal article" date="2013" name="Science">
        <title>Comparative analysis of bat genomes provides insight into the evolution of flight and immunity.</title>
        <authorList>
            <person name="Zhang G."/>
            <person name="Cowled C."/>
            <person name="Shi Z."/>
            <person name="Huang Z."/>
            <person name="Bishop-Lilly K.A."/>
            <person name="Fang X."/>
            <person name="Wynne J.W."/>
            <person name="Xiong Z."/>
            <person name="Baker M.L."/>
            <person name="Zhao W."/>
            <person name="Tachedjian M."/>
            <person name="Zhu Y."/>
            <person name="Zhou P."/>
            <person name="Jiang X."/>
            <person name="Ng J."/>
            <person name="Yang L."/>
            <person name="Wu L."/>
            <person name="Xiao J."/>
            <person name="Feng Y."/>
            <person name="Chen Y."/>
            <person name="Sun X."/>
            <person name="Zhang Y."/>
            <person name="Marsh G.A."/>
            <person name="Crameri G."/>
            <person name="Broder C.C."/>
            <person name="Frey K.G."/>
            <person name="Wang L.F."/>
            <person name="Wang J."/>
        </authorList>
    </citation>
    <scope>NUCLEOTIDE SEQUENCE [LARGE SCALE GENOMIC DNA]</scope>
</reference>
<dbReference type="InParanoid" id="L5JTS8"/>
<feature type="region of interest" description="Disordered" evidence="1">
    <location>
        <begin position="1"/>
        <end position="21"/>
    </location>
</feature>
<protein>
    <submittedName>
        <fullName evidence="2">Uncharacterized protein</fullName>
    </submittedName>
</protein>
<dbReference type="AlphaFoldDB" id="L5JTS8"/>
<evidence type="ECO:0000313" key="3">
    <source>
        <dbReference type="Proteomes" id="UP000010552"/>
    </source>
</evidence>
<evidence type="ECO:0000256" key="1">
    <source>
        <dbReference type="SAM" id="MobiDB-lite"/>
    </source>
</evidence>
<sequence>MERTHGAPEPRGAGADVDRHGPWRTRFSELRLLRLNTKPRAFDGVGDGERNGLGADRGVEAPPRRASLTRLASARSLVWRQRHKNTDQTEQSTLAHDMEETVTDAVQVKRSGELTFRDVPHAS</sequence>
<dbReference type="EMBL" id="KB031134">
    <property type="protein sequence ID" value="ELK02432.1"/>
    <property type="molecule type" value="Genomic_DNA"/>
</dbReference>
<proteinExistence type="predicted"/>
<feature type="region of interest" description="Disordered" evidence="1">
    <location>
        <begin position="40"/>
        <end position="68"/>
    </location>
</feature>
<gene>
    <name evidence="2" type="ORF">PAL_GLEAN10019466</name>
</gene>
<name>L5JTS8_PTEAL</name>
<keyword evidence="3" id="KW-1185">Reference proteome</keyword>
<evidence type="ECO:0000313" key="2">
    <source>
        <dbReference type="EMBL" id="ELK02432.1"/>
    </source>
</evidence>